<dbReference type="SUPFAM" id="SSF46785">
    <property type="entry name" value="Winged helix' DNA-binding domain"/>
    <property type="match status" value="1"/>
</dbReference>
<feature type="binding site" evidence="8">
    <location>
        <position position="235"/>
    </location>
    <ligand>
        <name>a divalent metal cation</name>
        <dbReference type="ChEBI" id="CHEBI:60240"/>
        <label>2</label>
        <note>catalytic</note>
    </ligand>
</feature>
<feature type="binding site" evidence="8">
    <location>
        <position position="329"/>
    </location>
    <ligand>
        <name>a divalent metal cation</name>
        <dbReference type="ChEBI" id="CHEBI:60240"/>
        <label>2</label>
        <note>catalytic</note>
    </ligand>
</feature>
<feature type="binding site" evidence="8">
    <location>
        <position position="131"/>
    </location>
    <ligand>
        <name>a divalent metal cation</name>
        <dbReference type="ChEBI" id="CHEBI:60240"/>
        <label>1</label>
    </ligand>
</feature>
<dbReference type="SUPFAM" id="SSF55920">
    <property type="entry name" value="Creatinase/aminopeptidase"/>
    <property type="match status" value="1"/>
</dbReference>
<keyword evidence="4 8" id="KW-0031">Aminopeptidase</keyword>
<evidence type="ECO:0000259" key="10">
    <source>
        <dbReference type="Pfam" id="PF00557"/>
    </source>
</evidence>
<organism evidence="11 12">
    <name type="scientific">Candidatus Korarchaeum cryptofilum</name>
    <dbReference type="NCBI Taxonomy" id="498846"/>
    <lineage>
        <taxon>Archaea</taxon>
        <taxon>Thermoproteota</taxon>
        <taxon>Candidatus Korarchaeia</taxon>
        <taxon>Candidatus Korarchaeales</taxon>
        <taxon>Candidatus Korarchaeaceae</taxon>
        <taxon>Candidatus Korarchaeum</taxon>
    </lineage>
</organism>
<dbReference type="Proteomes" id="UP000278149">
    <property type="component" value="Unassembled WGS sequence"/>
</dbReference>
<dbReference type="GO" id="GO:0006508">
    <property type="term" value="P:proteolysis"/>
    <property type="evidence" value="ECO:0007669"/>
    <property type="project" value="UniProtKB-KW"/>
</dbReference>
<dbReference type="Gene3D" id="1.10.10.10">
    <property type="entry name" value="Winged helix-like DNA-binding domain superfamily/Winged helix DNA-binding domain"/>
    <property type="match status" value="1"/>
</dbReference>
<evidence type="ECO:0000256" key="5">
    <source>
        <dbReference type="ARBA" id="ARBA00022670"/>
    </source>
</evidence>
<dbReference type="InterPro" id="IPR028595">
    <property type="entry name" value="MetAP_archaeal"/>
</dbReference>
<comment type="function">
    <text evidence="8 9">Removes the N-terminal methionine from nascent proteins. The N-terminal methionine is often cleaved when the second residue in the primary sequence is small and uncharged (Met-Ala-, Cys, Gly, Pro, Ser, Thr, or Val).</text>
</comment>
<dbReference type="InterPro" id="IPR036390">
    <property type="entry name" value="WH_DNA-bd_sf"/>
</dbReference>
<evidence type="ECO:0000256" key="8">
    <source>
        <dbReference type="HAMAP-Rule" id="MF_01975"/>
    </source>
</evidence>
<keyword evidence="6 8" id="KW-0479">Metal-binding</keyword>
<feature type="binding site" evidence="8">
    <location>
        <position position="142"/>
    </location>
    <ligand>
        <name>a divalent metal cation</name>
        <dbReference type="ChEBI" id="CHEBI:60240"/>
        <label>2</label>
        <note>catalytic</note>
    </ligand>
</feature>
<dbReference type="InterPro" id="IPR036005">
    <property type="entry name" value="Creatinase/aminopeptidase-like"/>
</dbReference>
<proteinExistence type="inferred from homology"/>
<dbReference type="AlphaFoldDB" id="A0A3R9QZP1"/>
<comment type="cofactor">
    <cofactor evidence="3">
        <name>Fe(2+)</name>
        <dbReference type="ChEBI" id="CHEBI:29033"/>
    </cofactor>
</comment>
<feature type="binding site" evidence="8">
    <location>
        <position position="210"/>
    </location>
    <ligand>
        <name>substrate</name>
    </ligand>
</feature>
<feature type="binding site" evidence="8">
    <location>
        <position position="111"/>
    </location>
    <ligand>
        <name>substrate</name>
    </ligand>
</feature>
<evidence type="ECO:0000313" key="11">
    <source>
        <dbReference type="EMBL" id="RSN70077.1"/>
    </source>
</evidence>
<feature type="binding site" evidence="8">
    <location>
        <position position="329"/>
    </location>
    <ligand>
        <name>a divalent metal cation</name>
        <dbReference type="ChEBI" id="CHEBI:60240"/>
        <label>1</label>
    </ligand>
</feature>
<evidence type="ECO:0000256" key="6">
    <source>
        <dbReference type="ARBA" id="ARBA00022723"/>
    </source>
</evidence>
<evidence type="ECO:0000256" key="4">
    <source>
        <dbReference type="ARBA" id="ARBA00022438"/>
    </source>
</evidence>
<dbReference type="InterPro" id="IPR000994">
    <property type="entry name" value="Pept_M24"/>
</dbReference>
<feature type="domain" description="Peptidase M24" evidence="10">
    <location>
        <begin position="54"/>
        <end position="334"/>
    </location>
</feature>
<feature type="binding site" evidence="8">
    <location>
        <position position="142"/>
    </location>
    <ligand>
        <name>a divalent metal cation</name>
        <dbReference type="ChEBI" id="CHEBI:60240"/>
        <label>1</label>
    </ligand>
</feature>
<name>A0A3R9QZP1_9CREN</name>
<dbReference type="GO" id="GO:0046872">
    <property type="term" value="F:metal ion binding"/>
    <property type="evidence" value="ECO:0007669"/>
    <property type="project" value="UniProtKB-UniRule"/>
</dbReference>
<dbReference type="Pfam" id="PF00557">
    <property type="entry name" value="Peptidase_M24"/>
    <property type="match status" value="1"/>
</dbReference>
<comment type="cofactor">
    <cofactor evidence="2">
        <name>Mn(2+)</name>
        <dbReference type="ChEBI" id="CHEBI:29035"/>
    </cofactor>
</comment>
<dbReference type="PRINTS" id="PR00599">
    <property type="entry name" value="MAPEPTIDASE"/>
</dbReference>
<comment type="similarity">
    <text evidence="8">Belongs to the peptidase M24A family. Methionine aminopeptidase archaeal type 2 subfamily.</text>
</comment>
<dbReference type="GO" id="GO:0070006">
    <property type="term" value="F:metalloaminopeptidase activity"/>
    <property type="evidence" value="ECO:0007669"/>
    <property type="project" value="UniProtKB-UniRule"/>
</dbReference>
<dbReference type="HAMAP" id="MF_01975">
    <property type="entry name" value="MetAP_2_arc"/>
    <property type="match status" value="1"/>
</dbReference>
<dbReference type="GO" id="GO:0004239">
    <property type="term" value="F:initiator methionyl aminopeptidase activity"/>
    <property type="evidence" value="ECO:0007669"/>
    <property type="project" value="UniProtKB-UniRule"/>
</dbReference>
<comment type="cofactor">
    <cofactor evidence="8">
        <name>Co(2+)</name>
        <dbReference type="ChEBI" id="CHEBI:48828"/>
    </cofactor>
    <cofactor evidence="8">
        <name>Zn(2+)</name>
        <dbReference type="ChEBI" id="CHEBI:29105"/>
    </cofactor>
    <cofactor evidence="8">
        <name>Mn(2+)</name>
        <dbReference type="ChEBI" id="CHEBI:29035"/>
    </cofactor>
    <cofactor evidence="8">
        <name>Fe(2+)</name>
        <dbReference type="ChEBI" id="CHEBI:29033"/>
    </cofactor>
    <text evidence="8">Binds 2 divalent metal cations per subunit. Has a high-affinity and a low affinity metal-binding site. The true nature of the physiological cofactor is under debate. The enzyme is active with cobalt, zinc, manganese or divalent iron ions. Most likely, methionine aminopeptidases function as mononuclear Fe(2+)-metalloproteases under physiological conditions, and the catalytically relevant metal-binding site has been assigned to the histidine-containing high-affinity site.</text>
</comment>
<comment type="catalytic activity">
    <reaction evidence="1 8 9">
        <text>Release of N-terminal amino acids, preferentially methionine, from peptides and arylamides.</text>
        <dbReference type="EC" id="3.4.11.18"/>
    </reaction>
</comment>
<evidence type="ECO:0000256" key="2">
    <source>
        <dbReference type="ARBA" id="ARBA00001936"/>
    </source>
</evidence>
<gene>
    <name evidence="8" type="primary">map</name>
    <name evidence="11" type="ORF">D9Q81_01850</name>
</gene>
<dbReference type="EMBL" id="RCOR01000014">
    <property type="protein sequence ID" value="RSN70077.1"/>
    <property type="molecule type" value="Genomic_DNA"/>
</dbReference>
<evidence type="ECO:0000256" key="9">
    <source>
        <dbReference type="RuleBase" id="RU003653"/>
    </source>
</evidence>
<accession>A0A3R9QZP1</accession>
<dbReference type="GO" id="GO:0005737">
    <property type="term" value="C:cytoplasm"/>
    <property type="evidence" value="ECO:0007669"/>
    <property type="project" value="TreeGrafter"/>
</dbReference>
<evidence type="ECO:0000256" key="3">
    <source>
        <dbReference type="ARBA" id="ARBA00001954"/>
    </source>
</evidence>
<dbReference type="NCBIfam" id="TIGR00501">
    <property type="entry name" value="met_pdase_II"/>
    <property type="match status" value="1"/>
</dbReference>
<evidence type="ECO:0000313" key="12">
    <source>
        <dbReference type="Proteomes" id="UP000278149"/>
    </source>
</evidence>
<feature type="binding site" evidence="8">
    <location>
        <position position="202"/>
    </location>
    <ligand>
        <name>a divalent metal cation</name>
        <dbReference type="ChEBI" id="CHEBI:60240"/>
        <label>2</label>
        <note>catalytic</note>
    </ligand>
</feature>
<dbReference type="PANTHER" id="PTHR45777:SF2">
    <property type="entry name" value="METHIONINE AMINOPEPTIDASE 2"/>
    <property type="match status" value="1"/>
</dbReference>
<dbReference type="InterPro" id="IPR050247">
    <property type="entry name" value="Met_Aminopeptidase_Type2"/>
</dbReference>
<keyword evidence="7 8" id="KW-0378">Hydrolase</keyword>
<protein>
    <recommendedName>
        <fullName evidence="8 9">Methionine aminopeptidase</fullName>
        <shortName evidence="8">MAP</shortName>
        <shortName evidence="8">MetAP</shortName>
        <ecNumber evidence="8 9">3.4.11.18</ecNumber>
    </recommendedName>
    <alternativeName>
        <fullName evidence="8">Peptidase M</fullName>
    </alternativeName>
</protein>
<dbReference type="PANTHER" id="PTHR45777">
    <property type="entry name" value="METHIONINE AMINOPEPTIDASE 2"/>
    <property type="match status" value="1"/>
</dbReference>
<dbReference type="InterPro" id="IPR002468">
    <property type="entry name" value="Pept_M24A_MAP2"/>
</dbReference>
<comment type="subunit">
    <text evidence="8">Monomer.</text>
</comment>
<dbReference type="InterPro" id="IPR001714">
    <property type="entry name" value="Pept_M24_MAP"/>
</dbReference>
<dbReference type="EC" id="3.4.11.18" evidence="8 9"/>
<reference evidence="11 12" key="1">
    <citation type="submission" date="2018-10" db="EMBL/GenBank/DDBJ databases">
        <title>Co-occurring genomic capacity for anaerobic methane metabolism and dissimilatory sulfite reduction discovered in the Korarchaeota.</title>
        <authorList>
            <person name="Mckay L.J."/>
            <person name="Dlakic M."/>
            <person name="Fields M.W."/>
            <person name="Delmont T.O."/>
            <person name="Eren A.M."/>
            <person name="Jay Z.J."/>
            <person name="Klingelsmith K.B."/>
            <person name="Rusch D.B."/>
            <person name="Inskeep W.P."/>
        </authorList>
    </citation>
    <scope>NUCLEOTIDE SEQUENCE [LARGE SCALE GENOMIC DNA]</scope>
    <source>
        <strain evidence="11 12">WS</strain>
    </source>
</reference>
<sequence>MSFPFLKASTTSSIVLSPPSLKYILLITRSPGIRFLIKRRSEVGRPMDEDRIDAMLRLGEVHSSILENFVSRVREGARLIDIAEESERRIREMGYEPAFPTNISVNQIAAHYTPFPGDDSSIPSSSLVKLDMGAHDKGIIVDAARTVVLDDRYENMAEVAREALLKAIERMAPGRKLIEVSEAIYETIVSSGYKPISNLTGHKIEIYRLHAGIDVPNVPVRGNYRIKEWDVFAIEPFVTTPDSKGYVVSQGEPLIFSLRKKVGTRDEVERKVLKSIERNYSKLPFCERWIWNEMGARVNDVLIRLTKKGALFPYPPLIEVSGRPVAQYEDTILVTPEGAINLTGGNK</sequence>
<dbReference type="InterPro" id="IPR036388">
    <property type="entry name" value="WH-like_DNA-bd_sf"/>
</dbReference>
<evidence type="ECO:0000256" key="1">
    <source>
        <dbReference type="ARBA" id="ARBA00000294"/>
    </source>
</evidence>
<dbReference type="Gene3D" id="3.90.230.10">
    <property type="entry name" value="Creatinase/methionine aminopeptidase superfamily"/>
    <property type="match status" value="1"/>
</dbReference>
<keyword evidence="5 8" id="KW-0645">Protease</keyword>
<evidence type="ECO:0000256" key="7">
    <source>
        <dbReference type="ARBA" id="ARBA00022801"/>
    </source>
</evidence>
<comment type="caution">
    <text evidence="11">The sequence shown here is derived from an EMBL/GenBank/DDBJ whole genome shotgun (WGS) entry which is preliminary data.</text>
</comment>